<reference evidence="2" key="1">
    <citation type="submission" date="2018-11" db="EMBL/GenBank/DDBJ databases">
        <authorList>
            <consortium name="Pathogen Informatics"/>
        </authorList>
    </citation>
    <scope>NUCLEOTIDE SEQUENCE</scope>
</reference>
<sequence length="297" mass="34040">MISLDNATLFNKSYLILLFYEHVISASQQSVIDTRLKARVTDDLRSGLIERLEELMKTFREMAQEHGRVKLILDTERSSTAEVESRLRNRLSDLQAMTDDEASTRASIMNSLLLDISDLEEANKGAQIKRMEMLSTAGDLEKKASVKENQVNGLRDKMKELKSLVEEKETLIEKTNADWKLEKADATQNLLKLTESLEFARKEQLQMIQTRCECDRRNEKLTAELVQLEKEVVAAGQANCKAKQKVERLEYASLQLYNLYPFMMGYPVQTDCHKSLQKVGCFRDNMVLLVIVLIVII</sequence>
<feature type="coiled-coil region" evidence="1">
    <location>
        <begin position="109"/>
        <end position="238"/>
    </location>
</feature>
<comment type="caution">
    <text evidence="2">The sequence shown here is derived from an EMBL/GenBank/DDBJ whole genome shotgun (WGS) entry which is preliminary data.</text>
</comment>
<evidence type="ECO:0000313" key="3">
    <source>
        <dbReference type="Proteomes" id="UP000784294"/>
    </source>
</evidence>
<dbReference type="Proteomes" id="UP000784294">
    <property type="component" value="Unassembled WGS sequence"/>
</dbReference>
<evidence type="ECO:0000313" key="2">
    <source>
        <dbReference type="EMBL" id="VEL07369.1"/>
    </source>
</evidence>
<proteinExistence type="predicted"/>
<accession>A0A3S5A595</accession>
<gene>
    <name evidence="2" type="ORF">PXEA_LOCUS809</name>
</gene>
<evidence type="ECO:0000256" key="1">
    <source>
        <dbReference type="SAM" id="Coils"/>
    </source>
</evidence>
<keyword evidence="3" id="KW-1185">Reference proteome</keyword>
<keyword evidence="1" id="KW-0175">Coiled coil</keyword>
<protein>
    <submittedName>
        <fullName evidence="2">Uncharacterized protein</fullName>
    </submittedName>
</protein>
<organism evidence="2 3">
    <name type="scientific">Protopolystoma xenopodis</name>
    <dbReference type="NCBI Taxonomy" id="117903"/>
    <lineage>
        <taxon>Eukaryota</taxon>
        <taxon>Metazoa</taxon>
        <taxon>Spiralia</taxon>
        <taxon>Lophotrochozoa</taxon>
        <taxon>Platyhelminthes</taxon>
        <taxon>Monogenea</taxon>
        <taxon>Polyopisthocotylea</taxon>
        <taxon>Polystomatidea</taxon>
        <taxon>Polystomatidae</taxon>
        <taxon>Protopolystoma</taxon>
    </lineage>
</organism>
<dbReference type="AlphaFoldDB" id="A0A3S5A595"/>
<dbReference type="EMBL" id="CAAALY010001587">
    <property type="protein sequence ID" value="VEL07369.1"/>
    <property type="molecule type" value="Genomic_DNA"/>
</dbReference>
<name>A0A3S5A595_9PLAT</name>